<evidence type="ECO:0000256" key="13">
    <source>
        <dbReference type="ARBA" id="ARBA00023136"/>
    </source>
</evidence>
<dbReference type="CDD" id="cd02514">
    <property type="entry name" value="GT13_GLCNAC-TI"/>
    <property type="match status" value="1"/>
</dbReference>
<reference evidence="22" key="1">
    <citation type="submission" date="2025-08" db="UniProtKB">
        <authorList>
            <consortium name="RefSeq"/>
        </authorList>
    </citation>
    <scope>IDENTIFICATION</scope>
    <source>
        <tissue evidence="22">Whole sample</tissue>
    </source>
</reference>
<organism evidence="21 22">
    <name type="scientific">Crassostrea virginica</name>
    <name type="common">Eastern oyster</name>
    <dbReference type="NCBI Taxonomy" id="6565"/>
    <lineage>
        <taxon>Eukaryota</taxon>
        <taxon>Metazoa</taxon>
        <taxon>Spiralia</taxon>
        <taxon>Lophotrochozoa</taxon>
        <taxon>Mollusca</taxon>
        <taxon>Bivalvia</taxon>
        <taxon>Autobranchia</taxon>
        <taxon>Pteriomorphia</taxon>
        <taxon>Ostreida</taxon>
        <taxon>Ostreoidea</taxon>
        <taxon>Ostreidae</taxon>
        <taxon>Crassostrea</taxon>
    </lineage>
</organism>
<evidence type="ECO:0000313" key="21">
    <source>
        <dbReference type="Proteomes" id="UP000694844"/>
    </source>
</evidence>
<dbReference type="FunFam" id="3.90.550.10:FF:000055">
    <property type="entry name" value="Alpha-1,3-mannosyl-glycoprotein 2-beta-N-acetylglucosaminyltransferase"/>
    <property type="match status" value="1"/>
</dbReference>
<dbReference type="Pfam" id="PF03071">
    <property type="entry name" value="GNT-I"/>
    <property type="match status" value="1"/>
</dbReference>
<dbReference type="SUPFAM" id="SSF53448">
    <property type="entry name" value="Nucleotide-diphospho-sugar transferases"/>
    <property type="match status" value="1"/>
</dbReference>
<evidence type="ECO:0000256" key="9">
    <source>
        <dbReference type="ARBA" id="ARBA00022723"/>
    </source>
</evidence>
<keyword evidence="21" id="KW-1185">Reference proteome</keyword>
<keyword evidence="7" id="KW-0808">Transferase</keyword>
<evidence type="ECO:0000256" key="17">
    <source>
        <dbReference type="ARBA" id="ARBA00038949"/>
    </source>
</evidence>
<keyword evidence="10 20" id="KW-0735">Signal-anchor</keyword>
<comment type="similarity">
    <text evidence="4 20">Belongs to the glycosyltransferase 13 family.</text>
</comment>
<keyword evidence="5" id="KW-0963">Cytoplasm</keyword>
<keyword evidence="6 20" id="KW-0328">Glycosyltransferase</keyword>
<dbReference type="UniPathway" id="UPA00378"/>
<evidence type="ECO:0000256" key="4">
    <source>
        <dbReference type="ARBA" id="ARBA00006492"/>
    </source>
</evidence>
<name>A0A8B8BJI1_CRAVI</name>
<evidence type="ECO:0000256" key="2">
    <source>
        <dbReference type="ARBA" id="ARBA00004556"/>
    </source>
</evidence>
<comment type="cofactor">
    <cofactor evidence="20">
        <name>Mn(2+)</name>
        <dbReference type="ChEBI" id="CHEBI:29035"/>
    </cofactor>
    <text evidence="20">The cofactor is mostly bound to the substrate.</text>
</comment>
<gene>
    <name evidence="22" type="primary">LOC111111013</name>
</gene>
<dbReference type="Proteomes" id="UP000694844">
    <property type="component" value="Chromosome 9"/>
</dbReference>
<keyword evidence="8 20" id="KW-0812">Transmembrane</keyword>
<evidence type="ECO:0000256" key="5">
    <source>
        <dbReference type="ARBA" id="ARBA00022490"/>
    </source>
</evidence>
<dbReference type="GO" id="GO:0000139">
    <property type="term" value="C:Golgi membrane"/>
    <property type="evidence" value="ECO:0007669"/>
    <property type="project" value="UniProtKB-SubCell"/>
</dbReference>
<protein>
    <recommendedName>
        <fullName evidence="17 20">Alpha-1,3-mannosyl-glycoprotein 2-beta-N-acetylglucosaminyltransferase</fullName>
        <shortName evidence="20">GNT-I</shortName>
        <shortName evidence="20">GlcNAc-T I</shortName>
        <ecNumber evidence="17 20">2.4.1.101</ecNumber>
    </recommendedName>
    <alternativeName>
        <fullName evidence="18 20">N-glycosyl-oligosaccharide-glycoprotein N-acetylglucosaminyltransferase I</fullName>
    </alternativeName>
</protein>
<dbReference type="GO" id="GO:0006487">
    <property type="term" value="P:protein N-linked glycosylation"/>
    <property type="evidence" value="ECO:0007669"/>
    <property type="project" value="TreeGrafter"/>
</dbReference>
<dbReference type="GeneID" id="111111013"/>
<evidence type="ECO:0000256" key="15">
    <source>
        <dbReference type="ARBA" id="ARBA00023211"/>
    </source>
</evidence>
<dbReference type="PANTHER" id="PTHR10468:SF0">
    <property type="entry name" value="ALPHA-1,3-MANNOSYL-GLYCOPROTEIN 2-BETA-N-ACETYLGLUCOSAMINYLTRANSFERASE"/>
    <property type="match status" value="1"/>
</dbReference>
<dbReference type="InterPro" id="IPR004139">
    <property type="entry name" value="Glyco_trans_13"/>
</dbReference>
<evidence type="ECO:0000256" key="16">
    <source>
        <dbReference type="ARBA" id="ARBA00037706"/>
    </source>
</evidence>
<comment type="subcellular location">
    <subcellularLocation>
        <location evidence="2">Cytoplasm</location>
        <location evidence="2">Perinuclear region</location>
    </subcellularLocation>
    <subcellularLocation>
        <location evidence="1 20">Golgi apparatus membrane</location>
        <topology evidence="1 20">Single-pass type II membrane protein</topology>
    </subcellularLocation>
</comment>
<evidence type="ECO:0000256" key="6">
    <source>
        <dbReference type="ARBA" id="ARBA00022676"/>
    </source>
</evidence>
<evidence type="ECO:0000256" key="14">
    <source>
        <dbReference type="ARBA" id="ARBA00023157"/>
    </source>
</evidence>
<sequence length="435" mass="50768">MRRKHLVGVGVVIFLTWNLLMYYMLVSKNPGKIGGVSVKDQLRNLQGDIERQLSHNSELLQQLRKFRENERAEKLDEEIRRTTTPRPIRAEDTIIPILLIACDRTTVSRSLDLLIKYNPNKKRFPIIVSQDCGHKPTADVIQRYVGEYGIQHIKHPNTSEIPLPWPQKKFQGYYKLSRHYKWALNQVFHTFNYSAVIIVEDDLDISPDFYEYFSATFPVLHQDPSLWCVSAWNDNGKVGMVSEEADLLYRTDFFPGLGWMMERSMWIEIGPKWPEAFWDDWMRHPDQRKGRACIRPEICRTSTFGKKGVSKGLFYEKHLKFIKLNDKFVPFTKTDLSYLSKEKYDPYFAKLVDNTPEVSVAEAMSGRRSNMKALKILYSTKEEFKSTAKKLGIMDDFKAGVPRVAYKGVVSFMYKGQRIYLTPPPNWTGYDVKWS</sequence>
<keyword evidence="14" id="KW-1015">Disulfide bond</keyword>
<feature type="transmembrane region" description="Helical" evidence="20">
    <location>
        <begin position="7"/>
        <end position="25"/>
    </location>
</feature>
<dbReference type="OrthoDB" id="440755at2759"/>
<dbReference type="AlphaFoldDB" id="A0A8B8BJI1"/>
<evidence type="ECO:0000256" key="3">
    <source>
        <dbReference type="ARBA" id="ARBA00004922"/>
    </source>
</evidence>
<dbReference type="InterPro" id="IPR052261">
    <property type="entry name" value="Glycosyltransferase_13"/>
</dbReference>
<evidence type="ECO:0000256" key="7">
    <source>
        <dbReference type="ARBA" id="ARBA00022679"/>
    </source>
</evidence>
<dbReference type="Gene3D" id="3.10.180.20">
    <property type="entry name" value="N-Acetylglucosaminyltransferase I, Domain 2"/>
    <property type="match status" value="1"/>
</dbReference>
<dbReference type="GO" id="GO:0030145">
    <property type="term" value="F:manganese ion binding"/>
    <property type="evidence" value="ECO:0007669"/>
    <property type="project" value="UniProtKB-UniRule"/>
</dbReference>
<proteinExistence type="inferred from homology"/>
<dbReference type="GO" id="GO:0003827">
    <property type="term" value="F:alpha-1,3-mannosylglycoprotein 2-beta-N-acetylglucosaminyltransferase activity"/>
    <property type="evidence" value="ECO:0007669"/>
    <property type="project" value="UniProtKB-UniRule"/>
</dbReference>
<keyword evidence="9 20" id="KW-0479">Metal-binding</keyword>
<dbReference type="GO" id="GO:0048471">
    <property type="term" value="C:perinuclear region of cytoplasm"/>
    <property type="evidence" value="ECO:0007669"/>
    <property type="project" value="UniProtKB-SubCell"/>
</dbReference>
<keyword evidence="13 20" id="KW-0472">Membrane</keyword>
<keyword evidence="12 20" id="KW-0333">Golgi apparatus</keyword>
<evidence type="ECO:0000256" key="11">
    <source>
        <dbReference type="ARBA" id="ARBA00022989"/>
    </source>
</evidence>
<evidence type="ECO:0000256" key="12">
    <source>
        <dbReference type="ARBA" id="ARBA00023034"/>
    </source>
</evidence>
<evidence type="ECO:0000313" key="22">
    <source>
        <dbReference type="RefSeq" id="XP_022303448.1"/>
    </source>
</evidence>
<dbReference type="PANTHER" id="PTHR10468">
    <property type="entry name" value="PROTEIN O-LINKED-MANNOSE BETA-1,2-N-ACETYLGLUCOSAMINYLTRANSFERASE 1/ALPHA-1,3-MANNOSYL-GLYCOPROTEIN 2-BETA-N-ACETYLGLUCOSAMINYLTRANSFERASE"/>
    <property type="match status" value="1"/>
</dbReference>
<evidence type="ECO:0000256" key="20">
    <source>
        <dbReference type="RuleBase" id="RU368119"/>
    </source>
</evidence>
<comment type="function">
    <text evidence="16 20">Initiates complex N-linked carbohydrate formation. Essential for the conversion of high-mannose to hybrid and complex N-glycans.</text>
</comment>
<dbReference type="FunFam" id="3.10.180.20:FF:000001">
    <property type="entry name" value="alpha-1,3-mannosyl-glycoprotein 2-beta-N-acetylglucosaminyltransferase"/>
    <property type="match status" value="1"/>
</dbReference>
<dbReference type="InterPro" id="IPR029044">
    <property type="entry name" value="Nucleotide-diphossugar_trans"/>
</dbReference>
<dbReference type="EC" id="2.4.1.101" evidence="17 20"/>
<keyword evidence="15 20" id="KW-0464">Manganese</keyword>
<evidence type="ECO:0000256" key="1">
    <source>
        <dbReference type="ARBA" id="ARBA00004323"/>
    </source>
</evidence>
<dbReference type="Gene3D" id="3.90.550.10">
    <property type="entry name" value="Spore Coat Polysaccharide Biosynthesis Protein SpsA, Chain A"/>
    <property type="match status" value="1"/>
</dbReference>
<comment type="pathway">
    <text evidence="3 20">Protein modification; protein glycosylation.</text>
</comment>
<evidence type="ECO:0000256" key="10">
    <source>
        <dbReference type="ARBA" id="ARBA00022968"/>
    </source>
</evidence>
<accession>A0A8B8BJI1</accession>
<evidence type="ECO:0000256" key="18">
    <source>
        <dbReference type="ARBA" id="ARBA00041712"/>
    </source>
</evidence>
<dbReference type="RefSeq" id="XP_022303448.1">
    <property type="nucleotide sequence ID" value="XM_022447740.1"/>
</dbReference>
<keyword evidence="11 20" id="KW-1133">Transmembrane helix</keyword>
<evidence type="ECO:0000256" key="19">
    <source>
        <dbReference type="ARBA" id="ARBA00049421"/>
    </source>
</evidence>
<evidence type="ECO:0000256" key="8">
    <source>
        <dbReference type="ARBA" id="ARBA00022692"/>
    </source>
</evidence>
<comment type="catalytic activity">
    <reaction evidence="19 20">
        <text>N(4)-(alpha-D-Man-(1-&gt;3)-[alpha-D-Man-(1-&gt;3)-[alpha-D-Man-(1-&gt;6)]-alpha-D-Man-(1-&gt;6)]-beta-D-Man-(1-&gt;4)-beta-D-GlcNAc-(1-&gt;4)-beta-D-GlcNAc)-L-asparaginyl-[protein] (N-glucan mannose isomer 5A1,2) + UDP-N-acetyl-alpha-D-glucosamine = N(4)-{beta-D-GlcNAc-(1-&gt;2)-alpha-D-Man-(1-&gt;3)-[alpha-D-Man-(1-&gt;3)-[alpha-D-Man-(1-&gt;6)]-alpha-D-Man-(1-&gt;6)]-beta-D-Man-(1-&gt;4)-beta-D-GlcNAc-(1-&gt;4)-beta-D-GlcNAc}-L-asparaginyl-[protein] + UDP + H(+)</text>
        <dbReference type="Rhea" id="RHEA:11456"/>
        <dbReference type="Rhea" id="RHEA-COMP:14367"/>
        <dbReference type="Rhea" id="RHEA-COMP:14368"/>
        <dbReference type="ChEBI" id="CHEBI:15378"/>
        <dbReference type="ChEBI" id="CHEBI:57705"/>
        <dbReference type="ChEBI" id="CHEBI:58223"/>
        <dbReference type="ChEBI" id="CHEBI:59087"/>
        <dbReference type="ChEBI" id="CHEBI:60625"/>
        <dbReference type="EC" id="2.4.1.101"/>
    </reaction>
</comment>